<keyword evidence="2 4" id="KW-0560">Oxidoreductase</keyword>
<evidence type="ECO:0000313" key="7">
    <source>
        <dbReference type="Proteomes" id="UP000278222"/>
    </source>
</evidence>
<gene>
    <name evidence="6" type="ORF">EDC65_3505</name>
</gene>
<evidence type="ECO:0000259" key="5">
    <source>
        <dbReference type="Pfam" id="PF00171"/>
    </source>
</evidence>
<dbReference type="PROSITE" id="PS00687">
    <property type="entry name" value="ALDEHYDE_DEHYDR_GLU"/>
    <property type="match status" value="1"/>
</dbReference>
<dbReference type="Gene3D" id="3.40.605.10">
    <property type="entry name" value="Aldehyde Dehydrogenase, Chain A, domain 1"/>
    <property type="match status" value="1"/>
</dbReference>
<accession>A0A3N1KYC6</accession>
<dbReference type="GO" id="GO:0016620">
    <property type="term" value="F:oxidoreductase activity, acting on the aldehyde or oxo group of donors, NAD or NADP as acceptor"/>
    <property type="evidence" value="ECO:0007669"/>
    <property type="project" value="InterPro"/>
</dbReference>
<keyword evidence="7" id="KW-1185">Reference proteome</keyword>
<evidence type="ECO:0000313" key="6">
    <source>
        <dbReference type="EMBL" id="ROP84157.1"/>
    </source>
</evidence>
<dbReference type="Proteomes" id="UP000278222">
    <property type="component" value="Unassembled WGS sequence"/>
</dbReference>
<proteinExistence type="inferred from homology"/>
<dbReference type="InterPro" id="IPR029510">
    <property type="entry name" value="Ald_DH_CS_GLU"/>
</dbReference>
<comment type="similarity">
    <text evidence="1 4">Belongs to the aldehyde dehydrogenase family.</text>
</comment>
<protein>
    <submittedName>
        <fullName evidence="6">Acyl-CoA reductase-like NAD-dependent aldehyde dehydrogenase</fullName>
    </submittedName>
</protein>
<reference evidence="6 7" key="1">
    <citation type="submission" date="2018-11" db="EMBL/GenBank/DDBJ databases">
        <title>Genomic Encyclopedia of Type Strains, Phase IV (KMG-IV): sequencing the most valuable type-strain genomes for metagenomic binning, comparative biology and taxonomic classification.</title>
        <authorList>
            <person name="Goeker M."/>
        </authorList>
    </citation>
    <scope>NUCLEOTIDE SEQUENCE [LARGE SCALE GENOMIC DNA]</scope>
    <source>
        <strain evidence="6 7">DSM 5900</strain>
    </source>
</reference>
<feature type="domain" description="Aldehyde dehydrogenase" evidence="5">
    <location>
        <begin position="5"/>
        <end position="456"/>
    </location>
</feature>
<dbReference type="InterPro" id="IPR015590">
    <property type="entry name" value="Aldehyde_DH_dom"/>
</dbReference>
<dbReference type="InterPro" id="IPR016163">
    <property type="entry name" value="Ald_DH_C"/>
</dbReference>
<dbReference type="InterPro" id="IPR016160">
    <property type="entry name" value="Ald_DH_CS_CYS"/>
</dbReference>
<dbReference type="InterPro" id="IPR016161">
    <property type="entry name" value="Ald_DH/histidinol_DH"/>
</dbReference>
<feature type="active site" evidence="3">
    <location>
        <position position="231"/>
    </location>
</feature>
<dbReference type="OrthoDB" id="9812625at2"/>
<dbReference type="AlphaFoldDB" id="A0A3N1KYC6"/>
<name>A0A3N1KYC6_9PROT</name>
<dbReference type="Pfam" id="PF00171">
    <property type="entry name" value="Aldedh"/>
    <property type="match status" value="1"/>
</dbReference>
<dbReference type="InterPro" id="IPR016162">
    <property type="entry name" value="Ald_DH_N"/>
</dbReference>
<dbReference type="RefSeq" id="WP_123691867.1">
    <property type="nucleotide sequence ID" value="NZ_AP019700.1"/>
</dbReference>
<sequence>MADVLKTISPVDGRVYCERPLGGGAEIEAALAAAARAAAGWKATPLDRRQALLAAAVDALLAGREGAAEELTWQMGRPIGQSPGELRGFEERARFMLDAAPAALADIRPAEKAGFDRWIRREALGVVFVVAPWNYPFLTSVNAIIPALAAGNTVILKHSHQTPLVAERYAAAMRAAGLPDGVFQHIHLSHGDTERMIRDSRVAFVCFTGSVAGGAAVQKALSDRFVGAGLELGGKDPAYVRADADLDQAVETLVDGAFFNSGQSCCGIERIYVDAAIHDRFVEAAVALTGTYRLGDPTKADTNLGPMVRTAAADFVRAQTAEAVVQGARALVDPRAFPADRAGSPYLAPQILTGVDHSMRVMNEETFGPVVGIMKVSGDDEAQHLMNDSRYGLTAAIFTRDVEAAARIGDGLETGTVFMNRCDYLDPSLAWTGVKDSGRGCTLSRVGYEHLTRPKSFHFRLPA</sequence>
<dbReference type="FunFam" id="3.40.309.10:FF:000009">
    <property type="entry name" value="Aldehyde dehydrogenase A"/>
    <property type="match status" value="1"/>
</dbReference>
<evidence type="ECO:0000256" key="3">
    <source>
        <dbReference type="PROSITE-ProRule" id="PRU10007"/>
    </source>
</evidence>
<dbReference type="PROSITE" id="PS00070">
    <property type="entry name" value="ALDEHYDE_DEHYDR_CYS"/>
    <property type="match status" value="1"/>
</dbReference>
<dbReference type="CDD" id="cd07102">
    <property type="entry name" value="ALDH_EDX86601"/>
    <property type="match status" value="1"/>
</dbReference>
<comment type="caution">
    <text evidence="6">The sequence shown here is derived from an EMBL/GenBank/DDBJ whole genome shotgun (WGS) entry which is preliminary data.</text>
</comment>
<dbReference type="EMBL" id="RJKX01000015">
    <property type="protein sequence ID" value="ROP84157.1"/>
    <property type="molecule type" value="Genomic_DNA"/>
</dbReference>
<evidence type="ECO:0000256" key="1">
    <source>
        <dbReference type="ARBA" id="ARBA00009986"/>
    </source>
</evidence>
<evidence type="ECO:0000256" key="2">
    <source>
        <dbReference type="ARBA" id="ARBA00023002"/>
    </source>
</evidence>
<organism evidence="6 7">
    <name type="scientific">Stella humosa</name>
    <dbReference type="NCBI Taxonomy" id="94"/>
    <lineage>
        <taxon>Bacteria</taxon>
        <taxon>Pseudomonadati</taxon>
        <taxon>Pseudomonadota</taxon>
        <taxon>Alphaproteobacteria</taxon>
        <taxon>Rhodospirillales</taxon>
        <taxon>Stellaceae</taxon>
        <taxon>Stella</taxon>
    </lineage>
</organism>
<evidence type="ECO:0000256" key="4">
    <source>
        <dbReference type="RuleBase" id="RU003345"/>
    </source>
</evidence>
<dbReference type="SUPFAM" id="SSF53720">
    <property type="entry name" value="ALDH-like"/>
    <property type="match status" value="1"/>
</dbReference>
<dbReference type="PANTHER" id="PTHR11699">
    <property type="entry name" value="ALDEHYDE DEHYDROGENASE-RELATED"/>
    <property type="match status" value="1"/>
</dbReference>
<dbReference type="Gene3D" id="3.40.309.10">
    <property type="entry name" value="Aldehyde Dehydrogenase, Chain A, domain 2"/>
    <property type="match status" value="1"/>
</dbReference>